<gene>
    <name evidence="3" type="ORF">PAESOLCIP111_04109</name>
</gene>
<feature type="compositionally biased region" description="Gly residues" evidence="2">
    <location>
        <begin position="254"/>
        <end position="277"/>
    </location>
</feature>
<name>A0A916K6R0_9BACL</name>
<keyword evidence="1" id="KW-0175">Coiled coil</keyword>
<dbReference type="PANTHER" id="PTHR30469">
    <property type="entry name" value="MULTIDRUG RESISTANCE PROTEIN MDTA"/>
    <property type="match status" value="1"/>
</dbReference>
<feature type="region of interest" description="Disordered" evidence="2">
    <location>
        <begin position="247"/>
        <end position="279"/>
    </location>
</feature>
<dbReference type="EMBL" id="CAJVAS010000020">
    <property type="protein sequence ID" value="CAG7640173.1"/>
    <property type="molecule type" value="Genomic_DNA"/>
</dbReference>
<evidence type="ECO:0000256" key="1">
    <source>
        <dbReference type="SAM" id="Coils"/>
    </source>
</evidence>
<comment type="caution">
    <text evidence="3">The sequence shown here is derived from an EMBL/GenBank/DDBJ whole genome shotgun (WGS) entry which is preliminary data.</text>
</comment>
<evidence type="ECO:0000256" key="2">
    <source>
        <dbReference type="SAM" id="MobiDB-lite"/>
    </source>
</evidence>
<proteinExistence type="predicted"/>
<reference evidence="3" key="1">
    <citation type="submission" date="2021-06" db="EMBL/GenBank/DDBJ databases">
        <authorList>
            <person name="Criscuolo A."/>
        </authorList>
    </citation>
    <scope>NUCLEOTIDE SEQUENCE</scope>
    <source>
        <strain evidence="3">CIP111600</strain>
    </source>
</reference>
<protein>
    <recommendedName>
        <fullName evidence="5">Efflux RND transporter periplasmic adaptor subunit</fullName>
    </recommendedName>
</protein>
<dbReference type="AlphaFoldDB" id="A0A916K6R0"/>
<organism evidence="3 4">
    <name type="scientific">Paenibacillus solanacearum</name>
    <dbReference type="NCBI Taxonomy" id="2048548"/>
    <lineage>
        <taxon>Bacteria</taxon>
        <taxon>Bacillati</taxon>
        <taxon>Bacillota</taxon>
        <taxon>Bacilli</taxon>
        <taxon>Bacillales</taxon>
        <taxon>Paenibacillaceae</taxon>
        <taxon>Paenibacillus</taxon>
    </lineage>
</organism>
<feature type="coiled-coil region" evidence="1">
    <location>
        <begin position="103"/>
        <end position="156"/>
    </location>
</feature>
<dbReference type="PANTHER" id="PTHR30469:SF15">
    <property type="entry name" value="HLYD FAMILY OF SECRETION PROTEINS"/>
    <property type="match status" value="1"/>
</dbReference>
<accession>A0A916K6R0</accession>
<keyword evidence="4" id="KW-1185">Reference proteome</keyword>
<evidence type="ECO:0000313" key="3">
    <source>
        <dbReference type="EMBL" id="CAG7640173.1"/>
    </source>
</evidence>
<dbReference type="GO" id="GO:1990281">
    <property type="term" value="C:efflux pump complex"/>
    <property type="evidence" value="ECO:0007669"/>
    <property type="project" value="TreeGrafter"/>
</dbReference>
<feature type="region of interest" description="Disordered" evidence="2">
    <location>
        <begin position="48"/>
        <end position="69"/>
    </location>
</feature>
<evidence type="ECO:0008006" key="5">
    <source>
        <dbReference type="Google" id="ProtNLM"/>
    </source>
</evidence>
<dbReference type="Proteomes" id="UP000693672">
    <property type="component" value="Unassembled WGS sequence"/>
</dbReference>
<evidence type="ECO:0000313" key="4">
    <source>
        <dbReference type="Proteomes" id="UP000693672"/>
    </source>
</evidence>
<dbReference type="RefSeq" id="WP_218093834.1">
    <property type="nucleotide sequence ID" value="NZ_CAJVAS010000020.1"/>
</dbReference>
<sequence length="387" mass="41519">MVMTRQKMVNTLFVMFFVVLAGLTFLSNTFQAAMLPKVTTEKPAQNSLTHRMKGSGTVTPREKTDLTSDSGWKVAKVHVNKNDGVQKGQILVTIDDSVARAQLSDEEDRLKKQGLNRELLKEQFVAAQQEGDEAKIRKAKRDLESDQLDMDIARRKIDGMRKDLAEKAVLKAPFDGRVSELKAKEGLAASPGQPLMTLVNSGEGYSFSFSVDADLAAMLQIGEAVHPIVVKDGKPLNVKGTIAELNDAPSSSGGSTGGIAQAGGGSGETAGTSGGGAKPQKTVVIDVTGDSIQGGEQATVQIERQSSQKGLVIRKEMLRQDGAGSYVFIVREKKSPLGNTYYAQKVKVTTGEETEEGIIVLSGLALKSDIITESSEPLQEGNRIRLQ</sequence>
<dbReference type="GO" id="GO:0015562">
    <property type="term" value="F:efflux transmembrane transporter activity"/>
    <property type="evidence" value="ECO:0007669"/>
    <property type="project" value="TreeGrafter"/>
</dbReference>